<dbReference type="SUPFAM" id="SSF54211">
    <property type="entry name" value="Ribosomal protein S5 domain 2-like"/>
    <property type="match status" value="1"/>
</dbReference>
<dbReference type="PANTHER" id="PTHR21569:SF1">
    <property type="entry name" value="SMALL RIBOSOMAL SUBUNIT PROTEIN US9M"/>
    <property type="match status" value="1"/>
</dbReference>
<dbReference type="PROSITE" id="PS00360">
    <property type="entry name" value="RIBOSOMAL_S9"/>
    <property type="match status" value="1"/>
</dbReference>
<evidence type="ECO:0000313" key="8">
    <source>
        <dbReference type="Proteomes" id="UP000315783"/>
    </source>
</evidence>
<evidence type="ECO:0000256" key="6">
    <source>
        <dbReference type="RuleBase" id="RU003815"/>
    </source>
</evidence>
<sequence>MASLNAGLRQFRCKKSVLGSQWLSTATRKQAAPLMPLAVRTLATTTSTTTTTTATTMMASNDDTSSFDNNSSLKAQLEAIRIPHVGVMHARAVPSTASYFSRTPQFNDLHIQLARLLARHNHLPTVAPAEAAQMPWLRLEAMRRELGESIKASHFSQVMRVVRRLHCIEPSLAPAEVKAAVARFTKPVNALLNVARPLVVDRLGRAVGVGRRKTSTARAFVVEGTGEILVNGKTLNEAFGRVHDRESAVWALLSTGRLDKYNVWALVEGGGTTGQAEAMTMAVAKGLLAHEPALKPALRKAGCITRDPRKVERKLHGHVKARKSPAWVKR</sequence>
<keyword evidence="8" id="KW-1185">Reference proteome</keyword>
<dbReference type="STRING" id="43265.A0A545VBI0"/>
<dbReference type="InterPro" id="IPR020568">
    <property type="entry name" value="Ribosomal_Su5_D2-typ_SF"/>
</dbReference>
<gene>
    <name evidence="7" type="ORF">IF1G_01273</name>
</gene>
<evidence type="ECO:0000256" key="4">
    <source>
        <dbReference type="ARBA" id="ARBA00039318"/>
    </source>
</evidence>
<dbReference type="InterPro" id="IPR020574">
    <property type="entry name" value="Ribosomal_uS9_CS"/>
</dbReference>
<dbReference type="GO" id="GO:0003723">
    <property type="term" value="F:RNA binding"/>
    <property type="evidence" value="ECO:0007669"/>
    <property type="project" value="TreeGrafter"/>
</dbReference>
<comment type="caution">
    <text evidence="7">The sequence shown here is derived from an EMBL/GenBank/DDBJ whole genome shotgun (WGS) entry which is preliminary data.</text>
</comment>
<dbReference type="InterPro" id="IPR014721">
    <property type="entry name" value="Ribsml_uS5_D2-typ_fold_subgr"/>
</dbReference>
<keyword evidence="2 6" id="KW-0689">Ribosomal protein</keyword>
<dbReference type="GO" id="GO:0003735">
    <property type="term" value="F:structural constituent of ribosome"/>
    <property type="evidence" value="ECO:0007669"/>
    <property type="project" value="InterPro"/>
</dbReference>
<accession>A0A545VBI0</accession>
<dbReference type="GO" id="GO:0005763">
    <property type="term" value="C:mitochondrial small ribosomal subunit"/>
    <property type="evidence" value="ECO:0007669"/>
    <property type="project" value="TreeGrafter"/>
</dbReference>
<dbReference type="Pfam" id="PF00380">
    <property type="entry name" value="Ribosomal_S9"/>
    <property type="match status" value="1"/>
</dbReference>
<dbReference type="EMBL" id="SPUK01000002">
    <property type="protein sequence ID" value="TQV99058.1"/>
    <property type="molecule type" value="Genomic_DNA"/>
</dbReference>
<proteinExistence type="inferred from homology"/>
<comment type="similarity">
    <text evidence="1 6">Belongs to the universal ribosomal protein uS9 family.</text>
</comment>
<dbReference type="InterPro" id="IPR023035">
    <property type="entry name" value="Ribosomal_uS9_bac/plastid"/>
</dbReference>
<reference evidence="7 8" key="1">
    <citation type="journal article" date="2019" name="Appl. Microbiol. Biotechnol.">
        <title>Genome sequence of Isaria javanica and comparative genome analysis insights into family S53 peptidase evolution in fungal entomopathogens.</title>
        <authorList>
            <person name="Lin R."/>
            <person name="Zhang X."/>
            <person name="Xin B."/>
            <person name="Zou M."/>
            <person name="Gao Y."/>
            <person name="Qin F."/>
            <person name="Hu Q."/>
            <person name="Xie B."/>
            <person name="Cheng X."/>
        </authorList>
    </citation>
    <scope>NUCLEOTIDE SEQUENCE [LARGE SCALE GENOMIC DNA]</scope>
    <source>
        <strain evidence="7 8">IJ1G</strain>
    </source>
</reference>
<dbReference type="PANTHER" id="PTHR21569">
    <property type="entry name" value="RIBOSOMAL PROTEIN S9"/>
    <property type="match status" value="1"/>
</dbReference>
<dbReference type="InterPro" id="IPR000754">
    <property type="entry name" value="Ribosomal_uS9"/>
</dbReference>
<dbReference type="Proteomes" id="UP000315783">
    <property type="component" value="Unassembled WGS sequence"/>
</dbReference>
<dbReference type="GO" id="GO:0006412">
    <property type="term" value="P:translation"/>
    <property type="evidence" value="ECO:0007669"/>
    <property type="project" value="InterPro"/>
</dbReference>
<protein>
    <recommendedName>
        <fullName evidence="4">Small ribosomal subunit protein uS9m</fullName>
    </recommendedName>
    <alternativeName>
        <fullName evidence="5">37S ribosomal protein S9, mitochondrial</fullName>
    </alternativeName>
</protein>
<evidence type="ECO:0000256" key="1">
    <source>
        <dbReference type="ARBA" id="ARBA00005251"/>
    </source>
</evidence>
<evidence type="ECO:0000256" key="5">
    <source>
        <dbReference type="ARBA" id="ARBA00042623"/>
    </source>
</evidence>
<evidence type="ECO:0000256" key="3">
    <source>
        <dbReference type="ARBA" id="ARBA00023274"/>
    </source>
</evidence>
<keyword evidence="3 6" id="KW-0687">Ribonucleoprotein</keyword>
<organism evidence="7 8">
    <name type="scientific">Cordyceps javanica</name>
    <dbReference type="NCBI Taxonomy" id="43265"/>
    <lineage>
        <taxon>Eukaryota</taxon>
        <taxon>Fungi</taxon>
        <taxon>Dikarya</taxon>
        <taxon>Ascomycota</taxon>
        <taxon>Pezizomycotina</taxon>
        <taxon>Sordariomycetes</taxon>
        <taxon>Hypocreomycetidae</taxon>
        <taxon>Hypocreales</taxon>
        <taxon>Cordycipitaceae</taxon>
        <taxon>Cordyceps</taxon>
    </lineage>
</organism>
<dbReference type="Gene3D" id="3.30.230.10">
    <property type="match status" value="1"/>
</dbReference>
<dbReference type="OrthoDB" id="10254627at2759"/>
<dbReference type="FunFam" id="3.30.230.10:FF:000001">
    <property type="entry name" value="30S ribosomal protein S9"/>
    <property type="match status" value="1"/>
</dbReference>
<evidence type="ECO:0000256" key="2">
    <source>
        <dbReference type="ARBA" id="ARBA00022980"/>
    </source>
</evidence>
<name>A0A545VBI0_9HYPO</name>
<evidence type="ECO:0000313" key="7">
    <source>
        <dbReference type="EMBL" id="TQV99058.1"/>
    </source>
</evidence>
<dbReference type="NCBIfam" id="NF001099">
    <property type="entry name" value="PRK00132.1"/>
    <property type="match status" value="1"/>
</dbReference>
<dbReference type="AlphaFoldDB" id="A0A545VBI0"/>